<organism evidence="1 2">
    <name type="scientific">Pelobates cultripes</name>
    <name type="common">Western spadefoot toad</name>
    <dbReference type="NCBI Taxonomy" id="61616"/>
    <lineage>
        <taxon>Eukaryota</taxon>
        <taxon>Metazoa</taxon>
        <taxon>Chordata</taxon>
        <taxon>Craniata</taxon>
        <taxon>Vertebrata</taxon>
        <taxon>Euteleostomi</taxon>
        <taxon>Amphibia</taxon>
        <taxon>Batrachia</taxon>
        <taxon>Anura</taxon>
        <taxon>Pelobatoidea</taxon>
        <taxon>Pelobatidae</taxon>
        <taxon>Pelobates</taxon>
    </lineage>
</organism>
<dbReference type="Proteomes" id="UP001295444">
    <property type="component" value="Chromosome 04"/>
</dbReference>
<evidence type="ECO:0000313" key="1">
    <source>
        <dbReference type="EMBL" id="CAH2285783.1"/>
    </source>
</evidence>
<keyword evidence="2" id="KW-1185">Reference proteome</keyword>
<feature type="non-terminal residue" evidence="1">
    <location>
        <position position="1"/>
    </location>
</feature>
<accession>A0AAD1W624</accession>
<reference evidence="1" key="1">
    <citation type="submission" date="2022-03" db="EMBL/GenBank/DDBJ databases">
        <authorList>
            <person name="Alioto T."/>
            <person name="Alioto T."/>
            <person name="Gomez Garrido J."/>
        </authorList>
    </citation>
    <scope>NUCLEOTIDE SEQUENCE</scope>
</reference>
<dbReference type="AlphaFoldDB" id="A0AAD1W624"/>
<proteinExistence type="predicted"/>
<name>A0AAD1W624_PELCU</name>
<evidence type="ECO:0000313" key="2">
    <source>
        <dbReference type="Proteomes" id="UP001295444"/>
    </source>
</evidence>
<protein>
    <submittedName>
        <fullName evidence="1">Uncharacterized protein</fullName>
    </submittedName>
</protein>
<dbReference type="EMBL" id="OW240915">
    <property type="protein sequence ID" value="CAH2285783.1"/>
    <property type="molecule type" value="Genomic_DNA"/>
</dbReference>
<feature type="non-terminal residue" evidence="1">
    <location>
        <position position="64"/>
    </location>
</feature>
<sequence length="64" mass="7136">YKDSEYLPQPEIQGAILQYLAEVKCFLAAEIERSAKEVKSEIQALCPPECRMDHVVTAPNKAAT</sequence>
<gene>
    <name evidence="1" type="ORF">PECUL_23A041331</name>
</gene>